<sequence length="73" mass="8684">MNIFEEFKEFFVDCIEPLPNFYYWILNKIFTTVKYILSVTTVALISLIINAHESDILMFSDSIYQSIFSFIQK</sequence>
<evidence type="ECO:0000256" key="1">
    <source>
        <dbReference type="SAM" id="Phobius"/>
    </source>
</evidence>
<feature type="transmembrane region" description="Helical" evidence="1">
    <location>
        <begin position="29"/>
        <end position="49"/>
    </location>
</feature>
<dbReference type="EMBL" id="MUIZ01000030">
    <property type="protein sequence ID" value="OUK01644.1"/>
    <property type="molecule type" value="Genomic_DNA"/>
</dbReference>
<keyword evidence="1" id="KW-0812">Transmembrane</keyword>
<comment type="caution">
    <text evidence="2">The sequence shown here is derived from an EMBL/GenBank/DDBJ whole genome shotgun (WGS) entry which is preliminary data.</text>
</comment>
<proteinExistence type="predicted"/>
<accession>A0A252CA39</accession>
<keyword evidence="1" id="KW-1133">Transmembrane helix</keyword>
<dbReference type="AlphaFoldDB" id="A0A252CA39"/>
<dbReference type="RefSeq" id="WP_086583399.1">
    <property type="nucleotide sequence ID" value="NZ_JABTTD010000001.1"/>
</dbReference>
<name>A0A252CA39_9LACT</name>
<gene>
    <name evidence="2" type="ORF">BZZ03_11700</name>
</gene>
<evidence type="ECO:0000313" key="3">
    <source>
        <dbReference type="Proteomes" id="UP000194606"/>
    </source>
</evidence>
<evidence type="ECO:0000313" key="2">
    <source>
        <dbReference type="EMBL" id="OUK01644.1"/>
    </source>
</evidence>
<reference evidence="2 3" key="1">
    <citation type="submission" date="2017-02" db="EMBL/GenBank/DDBJ databases">
        <authorList>
            <person name="Peterson S.W."/>
        </authorList>
    </citation>
    <scope>NUCLEOTIDE SEQUENCE [LARGE SCALE GENOMIC DNA]</scope>
    <source>
        <strain evidence="2">159469</strain>
    </source>
</reference>
<protein>
    <submittedName>
        <fullName evidence="2">Uncharacterized protein</fullName>
    </submittedName>
</protein>
<keyword evidence="1" id="KW-0472">Membrane</keyword>
<dbReference type="Proteomes" id="UP000194606">
    <property type="component" value="Unassembled WGS sequence"/>
</dbReference>
<organism evidence="2 3">
    <name type="scientific">Lactococcus petauri</name>
    <dbReference type="NCBI Taxonomy" id="1940789"/>
    <lineage>
        <taxon>Bacteria</taxon>
        <taxon>Bacillati</taxon>
        <taxon>Bacillota</taxon>
        <taxon>Bacilli</taxon>
        <taxon>Lactobacillales</taxon>
        <taxon>Streptococcaceae</taxon>
        <taxon>Lactococcus</taxon>
    </lineage>
</organism>